<dbReference type="PANTHER" id="PTHR10302">
    <property type="entry name" value="SINGLE-STRANDED DNA-BINDING PROTEIN"/>
    <property type="match status" value="1"/>
</dbReference>
<dbReference type="PROSITE" id="PS50935">
    <property type="entry name" value="SSB"/>
    <property type="match status" value="1"/>
</dbReference>
<dbReference type="FunCoup" id="A0A6P4A9G3">
    <property type="interactions" value="325"/>
</dbReference>
<dbReference type="AlphaFoldDB" id="A0A6P4A9G3"/>
<dbReference type="Proteomes" id="UP001652623">
    <property type="component" value="Chromosome 5"/>
</dbReference>
<dbReference type="GO" id="GO:0003697">
    <property type="term" value="F:single-stranded DNA binding"/>
    <property type="evidence" value="ECO:0007669"/>
    <property type="project" value="InterPro"/>
</dbReference>
<dbReference type="RefSeq" id="XP_015884743.1">
    <property type="nucleotide sequence ID" value="XM_016029257.4"/>
</dbReference>
<gene>
    <name evidence="4" type="primary">LOC107420331</name>
</gene>
<dbReference type="GO" id="GO:0006264">
    <property type="term" value="P:mitochondrial DNA replication"/>
    <property type="evidence" value="ECO:0007669"/>
    <property type="project" value="TreeGrafter"/>
</dbReference>
<keyword evidence="3" id="KW-1185">Reference proteome</keyword>
<organism evidence="3 4">
    <name type="scientific">Ziziphus jujuba</name>
    <name type="common">Chinese jujube</name>
    <name type="synonym">Ziziphus sativa</name>
    <dbReference type="NCBI Taxonomy" id="326968"/>
    <lineage>
        <taxon>Eukaryota</taxon>
        <taxon>Viridiplantae</taxon>
        <taxon>Streptophyta</taxon>
        <taxon>Embryophyta</taxon>
        <taxon>Tracheophyta</taxon>
        <taxon>Spermatophyta</taxon>
        <taxon>Magnoliopsida</taxon>
        <taxon>eudicotyledons</taxon>
        <taxon>Gunneridae</taxon>
        <taxon>Pentapetalae</taxon>
        <taxon>rosids</taxon>
        <taxon>fabids</taxon>
        <taxon>Rosales</taxon>
        <taxon>Rhamnaceae</taxon>
        <taxon>Paliureae</taxon>
        <taxon>Ziziphus</taxon>
    </lineage>
</organism>
<dbReference type="InterPro" id="IPR012340">
    <property type="entry name" value="NA-bd_OB-fold"/>
</dbReference>
<dbReference type="InterPro" id="IPR011344">
    <property type="entry name" value="ssDNA-bd"/>
</dbReference>
<dbReference type="Gene3D" id="2.40.50.140">
    <property type="entry name" value="Nucleic acid-binding proteins"/>
    <property type="match status" value="1"/>
</dbReference>
<dbReference type="GO" id="GO:0042645">
    <property type="term" value="C:mitochondrial nucleoid"/>
    <property type="evidence" value="ECO:0007669"/>
    <property type="project" value="TreeGrafter"/>
</dbReference>
<name>A0A6P4A9G3_ZIZJJ</name>
<keyword evidence="1 2" id="KW-0238">DNA-binding</keyword>
<reference evidence="4" key="1">
    <citation type="submission" date="2025-08" db="UniProtKB">
        <authorList>
            <consortium name="RefSeq"/>
        </authorList>
    </citation>
    <scope>IDENTIFICATION</scope>
    <source>
        <tissue evidence="4">Seedling</tissue>
    </source>
</reference>
<accession>A0A6P4A9G3</accession>
<dbReference type="KEGG" id="zju:107420331"/>
<dbReference type="SUPFAM" id="SSF50249">
    <property type="entry name" value="Nucleic acid-binding proteins"/>
    <property type="match status" value="1"/>
</dbReference>
<dbReference type="GeneID" id="107420331"/>
<protein>
    <submittedName>
        <fullName evidence="4">Protein OSB1, mitochondrial isoform X1</fullName>
    </submittedName>
</protein>
<evidence type="ECO:0000313" key="4">
    <source>
        <dbReference type="RefSeq" id="XP_015884743.1"/>
    </source>
</evidence>
<dbReference type="PANTHER" id="PTHR10302:SF18">
    <property type="entry name" value="PROTEIN OSB1, MITOCHONDRIAL"/>
    <property type="match status" value="1"/>
</dbReference>
<evidence type="ECO:0000313" key="3">
    <source>
        <dbReference type="Proteomes" id="UP001652623"/>
    </source>
</evidence>
<dbReference type="InterPro" id="IPR000424">
    <property type="entry name" value="Primosome_PriB/ssb"/>
</dbReference>
<evidence type="ECO:0000256" key="2">
    <source>
        <dbReference type="PROSITE-ProRule" id="PRU00252"/>
    </source>
</evidence>
<proteinExistence type="predicted"/>
<dbReference type="InParanoid" id="A0A6P4A9G3"/>
<sequence length="274" mass="31666">MKAVRLLTQVKKPSSSSLFVRSLAPFCSSSATNPRFRNSFSGEADSGCTVYQHVLKFQRPTTIGWQQVAKNNSASFIGTVLLPLDVIKSNNSKFGVHTLLDVRTSPQLSHGFRIQVHMWNELAELCVQHLKPNDFIYVSGRIGSYAKVDRKGNLRIYYRVTAEELNYVRQTHDLTCQKGFEPQSVETGVEKYRARLNLWQVFFTNPHEWWDNRKDKVNPKLPDFKHKDTGEALWQKPDDPPWIKKQLQLLDSKMAEQGQVIRHGSRISKWEYDE</sequence>
<evidence type="ECO:0000256" key="1">
    <source>
        <dbReference type="ARBA" id="ARBA00023125"/>
    </source>
</evidence>